<dbReference type="OrthoDB" id="5296765at2"/>
<dbReference type="NCBIfam" id="NF040873">
    <property type="entry name" value="AztA"/>
    <property type="match status" value="1"/>
</dbReference>
<dbReference type="PANTHER" id="PTHR42734">
    <property type="entry name" value="METAL TRANSPORT SYSTEM ATP-BINDING PROTEIN TM_0124-RELATED"/>
    <property type="match status" value="1"/>
</dbReference>
<keyword evidence="2" id="KW-0813">Transport</keyword>
<proteinExistence type="inferred from homology"/>
<dbReference type="InterPro" id="IPR003593">
    <property type="entry name" value="AAA+_ATPase"/>
</dbReference>
<name>A0A239IM42_9NOCA</name>
<dbReference type="Pfam" id="PF00005">
    <property type="entry name" value="ABC_tran"/>
    <property type="match status" value="1"/>
</dbReference>
<dbReference type="InterPro" id="IPR003439">
    <property type="entry name" value="ABC_transporter-like_ATP-bd"/>
</dbReference>
<dbReference type="AlphaFoldDB" id="A0A239IM42"/>
<evidence type="ECO:0000256" key="2">
    <source>
        <dbReference type="ARBA" id="ARBA00022448"/>
    </source>
</evidence>
<dbReference type="PANTHER" id="PTHR42734:SF5">
    <property type="entry name" value="IRON TRANSPORT SYSTEM ATP-BINDING PROTEIN HI_0361-RELATED"/>
    <property type="match status" value="1"/>
</dbReference>
<evidence type="ECO:0000313" key="6">
    <source>
        <dbReference type="EMBL" id="SNS94103.1"/>
    </source>
</evidence>
<dbReference type="GO" id="GO:0016887">
    <property type="term" value="F:ATP hydrolysis activity"/>
    <property type="evidence" value="ECO:0007669"/>
    <property type="project" value="InterPro"/>
</dbReference>
<feature type="domain" description="ABC transporter" evidence="5">
    <location>
        <begin position="8"/>
        <end position="213"/>
    </location>
</feature>
<dbReference type="SUPFAM" id="SSF52540">
    <property type="entry name" value="P-loop containing nucleoside triphosphate hydrolases"/>
    <property type="match status" value="1"/>
</dbReference>
<evidence type="ECO:0000256" key="1">
    <source>
        <dbReference type="ARBA" id="ARBA00005417"/>
    </source>
</evidence>
<organism evidence="6 7">
    <name type="scientific">Rhodococcoides kyotonense</name>
    <dbReference type="NCBI Taxonomy" id="398843"/>
    <lineage>
        <taxon>Bacteria</taxon>
        <taxon>Bacillati</taxon>
        <taxon>Actinomycetota</taxon>
        <taxon>Actinomycetes</taxon>
        <taxon>Mycobacteriales</taxon>
        <taxon>Nocardiaceae</taxon>
        <taxon>Rhodococcoides</taxon>
    </lineage>
</organism>
<evidence type="ECO:0000256" key="4">
    <source>
        <dbReference type="ARBA" id="ARBA00022840"/>
    </source>
</evidence>
<evidence type="ECO:0000259" key="5">
    <source>
        <dbReference type="PROSITE" id="PS50893"/>
    </source>
</evidence>
<dbReference type="InterPro" id="IPR017871">
    <property type="entry name" value="ABC_transporter-like_CS"/>
</dbReference>
<comment type="similarity">
    <text evidence="1">Belongs to the ABC transporter superfamily.</text>
</comment>
<reference evidence="7" key="1">
    <citation type="submission" date="2017-06" db="EMBL/GenBank/DDBJ databases">
        <authorList>
            <person name="Varghese N."/>
            <person name="Submissions S."/>
        </authorList>
    </citation>
    <scope>NUCLEOTIDE SEQUENCE [LARGE SCALE GENOMIC DNA]</scope>
    <source>
        <strain evidence="7">JCM 23211</strain>
    </source>
</reference>
<dbReference type="PROSITE" id="PS00211">
    <property type="entry name" value="ABC_TRANSPORTER_1"/>
    <property type="match status" value="1"/>
</dbReference>
<dbReference type="InterPro" id="IPR047748">
    <property type="entry name" value="AztA-like"/>
</dbReference>
<dbReference type="InterPro" id="IPR027417">
    <property type="entry name" value="P-loop_NTPase"/>
</dbReference>
<keyword evidence="7" id="KW-1185">Reference proteome</keyword>
<dbReference type="PROSITE" id="PS50893">
    <property type="entry name" value="ABC_TRANSPORTER_2"/>
    <property type="match status" value="1"/>
</dbReference>
<protein>
    <submittedName>
        <fullName evidence="6">Zinc/manganese transport system ATP-binding protein</fullName>
    </submittedName>
</protein>
<sequence>MVVMNESVSVRDLSVRYGNTTALAGVSATFRPGTVTALVGHNGSGKSTLLQSLAGIVKPTAGTVETRRMQVTYVPQRSDVNDRMAITVGEVVSMGTWPRRGILGRASRKDRQAVDDAIARLRLTELRSRRLSALSGGQRQRALLAQALVEHGGLVLLDEPTTGLDAEAREIINSVVDDEAARGAVVVMATHDSDDAQRADAAITLARGEILSVR</sequence>
<dbReference type="GO" id="GO:0005524">
    <property type="term" value="F:ATP binding"/>
    <property type="evidence" value="ECO:0007669"/>
    <property type="project" value="UniProtKB-KW"/>
</dbReference>
<evidence type="ECO:0000313" key="7">
    <source>
        <dbReference type="Proteomes" id="UP000198327"/>
    </source>
</evidence>
<keyword evidence="3" id="KW-0547">Nucleotide-binding</keyword>
<dbReference type="InterPro" id="IPR050153">
    <property type="entry name" value="Metal_Ion_Import_ABC"/>
</dbReference>
<accession>A0A239IM42</accession>
<keyword evidence="4 6" id="KW-0067">ATP-binding</keyword>
<dbReference type="EMBL" id="FZOW01000007">
    <property type="protein sequence ID" value="SNS94103.1"/>
    <property type="molecule type" value="Genomic_DNA"/>
</dbReference>
<evidence type="ECO:0000256" key="3">
    <source>
        <dbReference type="ARBA" id="ARBA00022741"/>
    </source>
</evidence>
<dbReference type="RefSeq" id="WP_089246969.1">
    <property type="nucleotide sequence ID" value="NZ_FZOW01000007.1"/>
</dbReference>
<gene>
    <name evidence="6" type="ORF">SAMN05421642_107104</name>
</gene>
<dbReference type="Gene3D" id="3.40.50.300">
    <property type="entry name" value="P-loop containing nucleotide triphosphate hydrolases"/>
    <property type="match status" value="1"/>
</dbReference>
<dbReference type="SMART" id="SM00382">
    <property type="entry name" value="AAA"/>
    <property type="match status" value="1"/>
</dbReference>
<dbReference type="Proteomes" id="UP000198327">
    <property type="component" value="Unassembled WGS sequence"/>
</dbReference>